<dbReference type="InterPro" id="IPR003673">
    <property type="entry name" value="CoA-Trfase_fam_III"/>
</dbReference>
<dbReference type="PANTHER" id="PTHR48228">
    <property type="entry name" value="SUCCINYL-COA--D-CITRAMALATE COA-TRANSFERASE"/>
    <property type="match status" value="1"/>
</dbReference>
<organism evidence="2 3">
    <name type="scientific">Brevibacterium salitolerans</name>
    <dbReference type="NCBI Taxonomy" id="1403566"/>
    <lineage>
        <taxon>Bacteria</taxon>
        <taxon>Bacillati</taxon>
        <taxon>Actinomycetota</taxon>
        <taxon>Actinomycetes</taxon>
        <taxon>Micrococcales</taxon>
        <taxon>Brevibacteriaceae</taxon>
        <taxon>Brevibacterium</taxon>
    </lineage>
</organism>
<dbReference type="InterPro" id="IPR050509">
    <property type="entry name" value="CoA-transferase_III"/>
</dbReference>
<gene>
    <name evidence="2" type="ORF">GCM10009823_19570</name>
</gene>
<evidence type="ECO:0000256" key="1">
    <source>
        <dbReference type="SAM" id="MobiDB-lite"/>
    </source>
</evidence>
<dbReference type="InterPro" id="IPR023606">
    <property type="entry name" value="CoA-Trfase_III_dom_1_sf"/>
</dbReference>
<sequence length="452" mass="46758">MSAAAVPPRPLDGIRILDLGGIGPGPFAAMVLADLGAEVIRVHRPQEAEAAARAQAAGQTAAAIGTVSPVLDRGKRSLVLDLKSEAGREVVLRLLPSLDAVIEGFRPGVAERMGLGPADLLAERPELVYGRITGWGQTGPDASKAGHDMNYIAGSGLLAQLGRAGEAPQFPANLAGDFGGGGMQLALGIVSALLRARMSGSGSVVDAAMADGANLLWAMQFGFEAQGVWKEGRGQNMLDSGAPFYDVYTTADGGYVSVGCIEPQFFAEFVEKLGIADRLPAMARNEHRHPKHWAAQRAVFTEALGSRTRAELAELFAGSDACTVEIRSWAEAEADPHNRARGLFYRDEDGVRHPAPAPRFADLGGAAWAGGSAPGPVGRTPGAQTPGEPARGESGPEVASGTGTAPEVLGGGEPYVRPRRAPRVGEHTDEVLASAGFGADEIAALKETGALG</sequence>
<dbReference type="RefSeq" id="WP_344337026.1">
    <property type="nucleotide sequence ID" value="NZ_BAAAPZ010000007.1"/>
</dbReference>
<evidence type="ECO:0000313" key="2">
    <source>
        <dbReference type="EMBL" id="GAA2098323.1"/>
    </source>
</evidence>
<comment type="caution">
    <text evidence="2">The sequence shown here is derived from an EMBL/GenBank/DDBJ whole genome shotgun (WGS) entry which is preliminary data.</text>
</comment>
<feature type="region of interest" description="Disordered" evidence="1">
    <location>
        <begin position="367"/>
        <end position="424"/>
    </location>
</feature>
<name>A0ABP5ICZ1_9MICO</name>
<dbReference type="Gene3D" id="3.30.1540.10">
    <property type="entry name" value="formyl-coa transferase, domain 3"/>
    <property type="match status" value="1"/>
</dbReference>
<protein>
    <submittedName>
        <fullName evidence="2">CaiB/BaiF CoA-transferase family protein</fullName>
    </submittedName>
</protein>
<evidence type="ECO:0000313" key="3">
    <source>
        <dbReference type="Proteomes" id="UP001500984"/>
    </source>
</evidence>
<dbReference type="Pfam" id="PF02515">
    <property type="entry name" value="CoA_transf_3"/>
    <property type="match status" value="1"/>
</dbReference>
<dbReference type="InterPro" id="IPR044855">
    <property type="entry name" value="CoA-Trfase_III_dom3_sf"/>
</dbReference>
<reference evidence="3" key="1">
    <citation type="journal article" date="2019" name="Int. J. Syst. Evol. Microbiol.">
        <title>The Global Catalogue of Microorganisms (GCM) 10K type strain sequencing project: providing services to taxonomists for standard genome sequencing and annotation.</title>
        <authorList>
            <consortium name="The Broad Institute Genomics Platform"/>
            <consortium name="The Broad Institute Genome Sequencing Center for Infectious Disease"/>
            <person name="Wu L."/>
            <person name="Ma J."/>
        </authorList>
    </citation>
    <scope>NUCLEOTIDE SEQUENCE [LARGE SCALE GENOMIC DNA]</scope>
    <source>
        <strain evidence="3">JCM 15900</strain>
    </source>
</reference>
<dbReference type="PANTHER" id="PTHR48228:SF5">
    <property type="entry name" value="ALPHA-METHYLACYL-COA RACEMASE"/>
    <property type="match status" value="1"/>
</dbReference>
<dbReference type="Proteomes" id="UP001500984">
    <property type="component" value="Unassembled WGS sequence"/>
</dbReference>
<accession>A0ABP5ICZ1</accession>
<proteinExistence type="predicted"/>
<dbReference type="EMBL" id="BAAAPZ010000007">
    <property type="protein sequence ID" value="GAA2098323.1"/>
    <property type="molecule type" value="Genomic_DNA"/>
</dbReference>
<dbReference type="SUPFAM" id="SSF89796">
    <property type="entry name" value="CoA-transferase family III (CaiB/BaiF)"/>
    <property type="match status" value="2"/>
</dbReference>
<dbReference type="Gene3D" id="3.40.50.10540">
    <property type="entry name" value="Crotonobetainyl-coa:carnitine coa-transferase, domain 1"/>
    <property type="match status" value="1"/>
</dbReference>
<keyword evidence="3" id="KW-1185">Reference proteome</keyword>